<dbReference type="AlphaFoldDB" id="A0AAX4JL50"/>
<proteinExistence type="inferred from homology"/>
<evidence type="ECO:0000256" key="4">
    <source>
        <dbReference type="ARBA" id="ARBA00022989"/>
    </source>
</evidence>
<keyword evidence="5 7" id="KW-0472">Membrane</keyword>
<evidence type="ECO:0000256" key="3">
    <source>
        <dbReference type="ARBA" id="ARBA00022692"/>
    </source>
</evidence>
<evidence type="ECO:0000256" key="1">
    <source>
        <dbReference type="ARBA" id="ARBA00004141"/>
    </source>
</evidence>
<protein>
    <recommendedName>
        <fullName evidence="10">Preprotein translocase subunit YidC</fullName>
    </recommendedName>
</protein>
<gene>
    <name evidence="8" type="ORF">L201_001003</name>
</gene>
<keyword evidence="9" id="KW-1185">Reference proteome</keyword>
<dbReference type="GO" id="GO:0032979">
    <property type="term" value="P:protein insertion into mitochondrial inner membrane from matrix"/>
    <property type="evidence" value="ECO:0007669"/>
    <property type="project" value="TreeGrafter"/>
</dbReference>
<feature type="transmembrane region" description="Helical" evidence="7">
    <location>
        <begin position="119"/>
        <end position="143"/>
    </location>
</feature>
<name>A0AAX4JL50_9TREE</name>
<evidence type="ECO:0000313" key="9">
    <source>
        <dbReference type="Proteomes" id="UP001355207"/>
    </source>
</evidence>
<comment type="subcellular location">
    <subcellularLocation>
        <location evidence="1">Membrane</location>
        <topology evidence="1">Multi-pass membrane protein</topology>
    </subcellularLocation>
</comment>
<feature type="compositionally biased region" description="Polar residues" evidence="6">
    <location>
        <begin position="359"/>
        <end position="378"/>
    </location>
</feature>
<dbReference type="PANTHER" id="PTHR12428">
    <property type="entry name" value="OXA1"/>
    <property type="match status" value="1"/>
</dbReference>
<reference evidence="8 9" key="1">
    <citation type="submission" date="2024-01" db="EMBL/GenBank/DDBJ databases">
        <title>Comparative genomics of Cryptococcus and Kwoniella reveals pathogenesis evolution and contrasting modes of karyotype evolution via chromosome fusion or intercentromeric recombination.</title>
        <authorList>
            <person name="Coelho M.A."/>
            <person name="David-Palma M."/>
            <person name="Shea T."/>
            <person name="Bowers K."/>
            <person name="McGinley-Smith S."/>
            <person name="Mohammad A.W."/>
            <person name="Gnirke A."/>
            <person name="Yurkov A.M."/>
            <person name="Nowrousian M."/>
            <person name="Sun S."/>
            <person name="Cuomo C.A."/>
            <person name="Heitman J."/>
        </authorList>
    </citation>
    <scope>NUCLEOTIDE SEQUENCE [LARGE SCALE GENOMIC DNA]</scope>
    <source>
        <strain evidence="8 9">CBS 6074</strain>
    </source>
</reference>
<organism evidence="8 9">
    <name type="scientific">Kwoniella dendrophila CBS 6074</name>
    <dbReference type="NCBI Taxonomy" id="1295534"/>
    <lineage>
        <taxon>Eukaryota</taxon>
        <taxon>Fungi</taxon>
        <taxon>Dikarya</taxon>
        <taxon>Basidiomycota</taxon>
        <taxon>Agaricomycotina</taxon>
        <taxon>Tremellomycetes</taxon>
        <taxon>Tremellales</taxon>
        <taxon>Cryptococcaceae</taxon>
        <taxon>Kwoniella</taxon>
    </lineage>
</organism>
<dbReference type="GeneID" id="91091675"/>
<dbReference type="RefSeq" id="XP_066072895.1">
    <property type="nucleotide sequence ID" value="XM_066216798.1"/>
</dbReference>
<feature type="transmembrane region" description="Helical" evidence="7">
    <location>
        <begin position="430"/>
        <end position="449"/>
    </location>
</feature>
<sequence length="478" mass="53493">MFRVRGISTSSTSNREIRHGFTPTFTGFRNSSRPTIPSNLKPSRQDQTLLSKRHITILPTGLSSTELPQAETQIIETSSTIGNEISVSGTDEALTPVSTIFDFIVNPLSQTLIDIQHPFGYGISIIILTLLVRTTFTLPISIWQRKRILKQKILVEPELKLKNEFIAKNVAKDFRKMGKSYDEYLLEVRKQVAKAQKELHKKHSTHPFITQWSPLLIHIPIFVTLSLTIRRTLEISNSPFSQESFLWLNHLGDLDPYQILPLLGSFLAFGNAELVGRKQKSPESEAQAQTDITKKSQSSSDSDLIHIPASYKLQPQKQKPKPQQPTGPPPPPSGLFANKSSLSTKSSQSRRLSTTSQLDASRNRQYIPKNNSTTTTNPLVDVPVTSDQRQSSFSPARQQEIRRSFMAGILRFSAVGFGLIASQMPAGVTLYWVTSIAFSFVQNLALSWWPQRKAEKERLKKLAESQDEKVVVGGSTSV</sequence>
<feature type="transmembrane region" description="Helical" evidence="7">
    <location>
        <begin position="405"/>
        <end position="424"/>
    </location>
</feature>
<evidence type="ECO:0000256" key="2">
    <source>
        <dbReference type="ARBA" id="ARBA00009877"/>
    </source>
</evidence>
<feature type="compositionally biased region" description="Low complexity" evidence="6">
    <location>
        <begin position="339"/>
        <end position="358"/>
    </location>
</feature>
<dbReference type="Proteomes" id="UP001355207">
    <property type="component" value="Chromosome 1"/>
</dbReference>
<dbReference type="GO" id="GO:0005743">
    <property type="term" value="C:mitochondrial inner membrane"/>
    <property type="evidence" value="ECO:0007669"/>
    <property type="project" value="TreeGrafter"/>
</dbReference>
<feature type="region of interest" description="Disordered" evidence="6">
    <location>
        <begin position="1"/>
        <end position="22"/>
    </location>
</feature>
<dbReference type="PANTHER" id="PTHR12428:SF65">
    <property type="entry name" value="CYTOCHROME C OXIDASE ASSEMBLY PROTEIN COX18, MITOCHONDRIAL"/>
    <property type="match status" value="1"/>
</dbReference>
<keyword evidence="3 7" id="KW-0812">Transmembrane</keyword>
<feature type="region of interest" description="Disordered" evidence="6">
    <location>
        <begin position="278"/>
        <end position="397"/>
    </location>
</feature>
<keyword evidence="4 7" id="KW-1133">Transmembrane helix</keyword>
<dbReference type="EMBL" id="CP144098">
    <property type="protein sequence ID" value="WWC86132.1"/>
    <property type="molecule type" value="Genomic_DNA"/>
</dbReference>
<comment type="similarity">
    <text evidence="2">Belongs to the OXA1/ALB3/YidC family.</text>
</comment>
<dbReference type="GO" id="GO:0033617">
    <property type="term" value="P:mitochondrial respiratory chain complex IV assembly"/>
    <property type="evidence" value="ECO:0007669"/>
    <property type="project" value="TreeGrafter"/>
</dbReference>
<evidence type="ECO:0000256" key="7">
    <source>
        <dbReference type="SAM" id="Phobius"/>
    </source>
</evidence>
<accession>A0AAX4JL50</accession>
<evidence type="ECO:0000256" key="6">
    <source>
        <dbReference type="SAM" id="MobiDB-lite"/>
    </source>
</evidence>
<feature type="compositionally biased region" description="Polar residues" evidence="6">
    <location>
        <begin position="385"/>
        <end position="397"/>
    </location>
</feature>
<evidence type="ECO:0000256" key="5">
    <source>
        <dbReference type="ARBA" id="ARBA00023136"/>
    </source>
</evidence>
<dbReference type="GO" id="GO:0032977">
    <property type="term" value="F:membrane insertase activity"/>
    <property type="evidence" value="ECO:0007669"/>
    <property type="project" value="InterPro"/>
</dbReference>
<feature type="compositionally biased region" description="Pro residues" evidence="6">
    <location>
        <begin position="322"/>
        <end position="333"/>
    </location>
</feature>
<dbReference type="InterPro" id="IPR001708">
    <property type="entry name" value="YidC/ALB3/OXA1/COX18"/>
</dbReference>
<evidence type="ECO:0008006" key="10">
    <source>
        <dbReference type="Google" id="ProtNLM"/>
    </source>
</evidence>
<evidence type="ECO:0000313" key="8">
    <source>
        <dbReference type="EMBL" id="WWC86132.1"/>
    </source>
</evidence>
<feature type="compositionally biased region" description="Polar residues" evidence="6">
    <location>
        <begin position="284"/>
        <end position="302"/>
    </location>
</feature>